<keyword evidence="3" id="KW-1185">Reference proteome</keyword>
<accession>A0ABW1K8H8</accession>
<protein>
    <recommendedName>
        <fullName evidence="4">Holliday junction resolvase</fullName>
    </recommendedName>
</protein>
<feature type="region of interest" description="Disordered" evidence="1">
    <location>
        <begin position="150"/>
        <end position="170"/>
    </location>
</feature>
<comment type="caution">
    <text evidence="2">The sequence shown here is derived from an EMBL/GenBank/DDBJ whole genome shotgun (WGS) entry which is preliminary data.</text>
</comment>
<reference evidence="3" key="1">
    <citation type="journal article" date="2019" name="Int. J. Syst. Evol. Microbiol.">
        <title>The Global Catalogue of Microorganisms (GCM) 10K type strain sequencing project: providing services to taxonomists for standard genome sequencing and annotation.</title>
        <authorList>
            <consortium name="The Broad Institute Genomics Platform"/>
            <consortium name="The Broad Institute Genome Sequencing Center for Infectious Disease"/>
            <person name="Wu L."/>
            <person name="Ma J."/>
        </authorList>
    </citation>
    <scope>NUCLEOTIDE SEQUENCE [LARGE SCALE GENOMIC DNA]</scope>
    <source>
        <strain evidence="3">ZS-35-S2</strain>
    </source>
</reference>
<dbReference type="RefSeq" id="WP_377422301.1">
    <property type="nucleotide sequence ID" value="NZ_JBHSPR010000010.1"/>
</dbReference>
<sequence length="186" mass="20167">MKRRPRDIGTAAETATVRYLQAHGWPTAERRALRGNCDAGDITGTPGVCWEVKGGNAARTASDLDIERWMAELAVEFRNAQADVGLLVVQRAGVGPANAGRWWAWMPAFQLSSLIFEVPILPAGYTFPVRMLLGDAVSLLRSAGYGTQPRPVLSLDDPTPPTARFGDDRSLRDPVDVVALPERVAS</sequence>
<gene>
    <name evidence="2" type="ORF">ACFP2T_16385</name>
</gene>
<evidence type="ECO:0000313" key="3">
    <source>
        <dbReference type="Proteomes" id="UP001596203"/>
    </source>
</evidence>
<dbReference type="EMBL" id="JBHSPR010000010">
    <property type="protein sequence ID" value="MFC6017780.1"/>
    <property type="molecule type" value="Genomic_DNA"/>
</dbReference>
<proteinExistence type="predicted"/>
<evidence type="ECO:0000313" key="2">
    <source>
        <dbReference type="EMBL" id="MFC6017780.1"/>
    </source>
</evidence>
<name>A0ABW1K8H8_9ACTN</name>
<evidence type="ECO:0008006" key="4">
    <source>
        <dbReference type="Google" id="ProtNLM"/>
    </source>
</evidence>
<evidence type="ECO:0000256" key="1">
    <source>
        <dbReference type="SAM" id="MobiDB-lite"/>
    </source>
</evidence>
<dbReference type="Proteomes" id="UP001596203">
    <property type="component" value="Unassembled WGS sequence"/>
</dbReference>
<organism evidence="2 3">
    <name type="scientific">Plantactinospora solaniradicis</name>
    <dbReference type="NCBI Taxonomy" id="1723736"/>
    <lineage>
        <taxon>Bacteria</taxon>
        <taxon>Bacillati</taxon>
        <taxon>Actinomycetota</taxon>
        <taxon>Actinomycetes</taxon>
        <taxon>Micromonosporales</taxon>
        <taxon>Micromonosporaceae</taxon>
        <taxon>Plantactinospora</taxon>
    </lineage>
</organism>